<dbReference type="EMBL" id="MW285638">
    <property type="protein sequence ID" value="QTE20741.1"/>
    <property type="molecule type" value="Genomic_DNA"/>
</dbReference>
<geneLocation type="mitochondrion" evidence="21"/>
<feature type="transmembrane region" description="Helical" evidence="18">
    <location>
        <begin position="256"/>
        <end position="277"/>
    </location>
</feature>
<keyword evidence="5 18" id="KW-0813">Transport</keyword>
<accession>A0A8A4YNE9</accession>
<reference evidence="21" key="1">
    <citation type="submission" date="2020-11" db="EMBL/GenBank/DDBJ databases">
        <title>Complete mitochondrial genome of Gazella subgutturosa reginae (Bovidae: Antilopinae).</title>
        <authorList>
            <person name="Qin W."/>
            <person name="Yang L."/>
        </authorList>
    </citation>
    <scope>NUCLEOTIDE SEQUENCE</scope>
</reference>
<evidence type="ECO:0000256" key="13">
    <source>
        <dbReference type="ARBA" id="ARBA00023128"/>
    </source>
</evidence>
<gene>
    <name evidence="21" type="primary">ND4</name>
</gene>
<dbReference type="PANTHER" id="PTHR43507:SF20">
    <property type="entry name" value="NADH-UBIQUINONE OXIDOREDUCTASE CHAIN 4"/>
    <property type="match status" value="1"/>
</dbReference>
<evidence type="ECO:0000256" key="7">
    <source>
        <dbReference type="ARBA" id="ARBA00022692"/>
    </source>
</evidence>
<dbReference type="GO" id="GO:0008137">
    <property type="term" value="F:NADH dehydrogenase (ubiquinone) activity"/>
    <property type="evidence" value="ECO:0007669"/>
    <property type="project" value="UniProtKB-UniRule"/>
</dbReference>
<dbReference type="GO" id="GO:0048039">
    <property type="term" value="F:ubiquinone binding"/>
    <property type="evidence" value="ECO:0007669"/>
    <property type="project" value="TreeGrafter"/>
</dbReference>
<dbReference type="GO" id="GO:0042773">
    <property type="term" value="P:ATP synthesis coupled electron transport"/>
    <property type="evidence" value="ECO:0007669"/>
    <property type="project" value="InterPro"/>
</dbReference>
<evidence type="ECO:0000259" key="20">
    <source>
        <dbReference type="Pfam" id="PF01059"/>
    </source>
</evidence>
<dbReference type="GO" id="GO:0003954">
    <property type="term" value="F:NADH dehydrogenase activity"/>
    <property type="evidence" value="ECO:0007669"/>
    <property type="project" value="TreeGrafter"/>
</dbReference>
<organism evidence="21">
    <name type="scientific">Gazella subgutturosa</name>
    <name type="common">Goitred gazelle</name>
    <dbReference type="NCBI Taxonomy" id="59529"/>
    <lineage>
        <taxon>Eukaryota</taxon>
        <taxon>Metazoa</taxon>
        <taxon>Chordata</taxon>
        <taxon>Craniata</taxon>
        <taxon>Vertebrata</taxon>
        <taxon>Euteleostomi</taxon>
        <taxon>Mammalia</taxon>
        <taxon>Eutheria</taxon>
        <taxon>Laurasiatheria</taxon>
        <taxon>Artiodactyla</taxon>
        <taxon>Ruminantia</taxon>
        <taxon>Pecora</taxon>
        <taxon>Bovidae</taxon>
        <taxon>Antilopinae</taxon>
        <taxon>Gazella</taxon>
    </lineage>
</organism>
<dbReference type="NCBIfam" id="TIGR01972">
    <property type="entry name" value="NDH_I_M"/>
    <property type="match status" value="1"/>
</dbReference>
<evidence type="ECO:0000256" key="2">
    <source>
        <dbReference type="ARBA" id="ARBA00009025"/>
    </source>
</evidence>
<evidence type="ECO:0000256" key="12">
    <source>
        <dbReference type="ARBA" id="ARBA00023075"/>
    </source>
</evidence>
<dbReference type="InterPro" id="IPR000260">
    <property type="entry name" value="NADH4_N"/>
</dbReference>
<keyword evidence="8" id="KW-1278">Translocase</keyword>
<evidence type="ECO:0000256" key="9">
    <source>
        <dbReference type="ARBA" id="ARBA00022982"/>
    </source>
</evidence>
<feature type="transmembrane region" description="Helical" evidence="18">
    <location>
        <begin position="389"/>
        <end position="412"/>
    </location>
</feature>
<dbReference type="PRINTS" id="PR01437">
    <property type="entry name" value="NUOXDRDTASE4"/>
</dbReference>
<evidence type="ECO:0000313" key="21">
    <source>
        <dbReference type="EMBL" id="QTE20741.1"/>
    </source>
</evidence>
<feature type="transmembrane region" description="Helical" evidence="18">
    <location>
        <begin position="223"/>
        <end position="244"/>
    </location>
</feature>
<dbReference type="InterPro" id="IPR010227">
    <property type="entry name" value="NADH_Q_OxRdtase_chainM/4"/>
</dbReference>
<evidence type="ECO:0000256" key="17">
    <source>
        <dbReference type="ARBA" id="ARBA00049551"/>
    </source>
</evidence>
<evidence type="ECO:0000259" key="19">
    <source>
        <dbReference type="Pfam" id="PF00361"/>
    </source>
</evidence>
<evidence type="ECO:0000256" key="16">
    <source>
        <dbReference type="ARBA" id="ARBA00024376"/>
    </source>
</evidence>
<protein>
    <recommendedName>
        <fullName evidence="4 18">NADH-ubiquinone oxidoreductase chain 4</fullName>
        <ecNumber evidence="3 18">7.1.1.2</ecNumber>
    </recommendedName>
</protein>
<proteinExistence type="inferred from homology"/>
<dbReference type="GO" id="GO:0015990">
    <property type="term" value="P:electron transport coupled proton transport"/>
    <property type="evidence" value="ECO:0007669"/>
    <property type="project" value="TreeGrafter"/>
</dbReference>
<dbReference type="EC" id="7.1.1.2" evidence="3 18"/>
<feature type="transmembrane region" description="Helical" evidence="18">
    <location>
        <begin position="94"/>
        <end position="110"/>
    </location>
</feature>
<keyword evidence="14 18" id="KW-0472">Membrane</keyword>
<feature type="domain" description="NADH:quinone oxidoreductase/Mrp antiporter transmembrane" evidence="19">
    <location>
        <begin position="112"/>
        <end position="402"/>
    </location>
</feature>
<dbReference type="Pfam" id="PF01059">
    <property type="entry name" value="Oxidored_q5_N"/>
    <property type="match status" value="1"/>
</dbReference>
<feature type="transmembrane region" description="Helical" evidence="18">
    <location>
        <begin position="193"/>
        <end position="216"/>
    </location>
</feature>
<dbReference type="AlphaFoldDB" id="A0A8A4YNE9"/>
<evidence type="ECO:0000256" key="5">
    <source>
        <dbReference type="ARBA" id="ARBA00022448"/>
    </source>
</evidence>
<keyword evidence="10 18" id="KW-1133">Transmembrane helix</keyword>
<comment type="function">
    <text evidence="15 18">Core subunit of the mitochondrial membrane respiratory chain NADH dehydrogenase (Complex I) which catalyzes electron transfer from NADH through the respiratory chain, using ubiquinone as an electron acceptor. Essential for the catalytic activity and assembly of complex I.</text>
</comment>
<comment type="subunit">
    <text evidence="16">Core subunit of respiratory chain NADH dehydrogenase (Complex I) which is composed of 45 different subunits.</text>
</comment>
<name>A0A8A4YNE9_GAZSU</name>
<evidence type="ECO:0000256" key="14">
    <source>
        <dbReference type="ARBA" id="ARBA00023136"/>
    </source>
</evidence>
<keyword evidence="7 18" id="KW-0812">Transmembrane</keyword>
<evidence type="ECO:0000256" key="8">
    <source>
        <dbReference type="ARBA" id="ARBA00022967"/>
    </source>
</evidence>
<evidence type="ECO:0000256" key="6">
    <source>
        <dbReference type="ARBA" id="ARBA00022660"/>
    </source>
</evidence>
<feature type="transmembrane region" description="Helical" evidence="18">
    <location>
        <begin position="309"/>
        <end position="330"/>
    </location>
</feature>
<evidence type="ECO:0000256" key="10">
    <source>
        <dbReference type="ARBA" id="ARBA00022989"/>
    </source>
</evidence>
<keyword evidence="9 18" id="KW-0249">Electron transport</keyword>
<sequence length="459" mass="52206">MLKFIFPTMMLMPLTWLSKSSMIWINSTSHSLMISFTSLLLMNQFNDNSLNFSLIFFSDALSTPLLILTMWLLPLMLMASQHHLSKESLTRKKLFITMLILLQLFLIMTFTAMELIFFYILFEATLVPTLIIITRWGNQTERLNAGLYFLFYTLTGSLPLLVALIYIQNTAGSLNFLILQYWVQPMSNSWSNVFMWLACMMAFMVKMPLYGLHLWLPKAHVEAPIAGSMVLAAILLKLGGYGMLRVTLFLNPVTEFMAYPFIMLSLWGMIMTSSICLRQTDLKSLIAYSSVSHMALVIVAILIQTPWSYMGATALMIAHGLTSSMLFCLANSNYERIHSRTMILARGLQMFLPLMATWWLLASLTNLALPPTINLIGELFVVMSTFSWSNITIVLMGLNMVITALYSLYMLITTQRGKYTYHINNISPSFTRENALMSLHILPLLLLSLDPKIILGPLY</sequence>
<evidence type="ECO:0000256" key="18">
    <source>
        <dbReference type="RuleBase" id="RU003297"/>
    </source>
</evidence>
<feature type="domain" description="NADH:ubiquinone oxidoreductase chain 4 N-terminal" evidence="20">
    <location>
        <begin position="1"/>
        <end position="109"/>
    </location>
</feature>
<feature type="transmembrane region" description="Helical" evidence="18">
    <location>
        <begin position="284"/>
        <end position="303"/>
    </location>
</feature>
<dbReference type="Pfam" id="PF00361">
    <property type="entry name" value="Proton_antipo_M"/>
    <property type="match status" value="1"/>
</dbReference>
<dbReference type="PANTHER" id="PTHR43507">
    <property type="entry name" value="NADH-UBIQUINONE OXIDOREDUCTASE CHAIN 4"/>
    <property type="match status" value="1"/>
</dbReference>
<feature type="transmembrane region" description="Helical" evidence="18">
    <location>
        <begin position="116"/>
        <end position="133"/>
    </location>
</feature>
<feature type="transmembrane region" description="Helical" evidence="18">
    <location>
        <begin position="145"/>
        <end position="167"/>
    </location>
</feature>
<feature type="transmembrane region" description="Helical" evidence="18">
    <location>
        <begin position="21"/>
        <end position="42"/>
    </location>
</feature>
<keyword evidence="13 18" id="KW-0496">Mitochondrion</keyword>
<evidence type="ECO:0000256" key="3">
    <source>
        <dbReference type="ARBA" id="ARBA00012944"/>
    </source>
</evidence>
<evidence type="ECO:0000256" key="1">
    <source>
        <dbReference type="ARBA" id="ARBA00004225"/>
    </source>
</evidence>
<dbReference type="InterPro" id="IPR003918">
    <property type="entry name" value="NADH_UbQ_OxRdtase"/>
</dbReference>
<comment type="subcellular location">
    <subcellularLocation>
        <location evidence="1 18">Mitochondrion membrane</location>
        <topology evidence="1 18">Multi-pass membrane protein</topology>
    </subcellularLocation>
</comment>
<evidence type="ECO:0000256" key="11">
    <source>
        <dbReference type="ARBA" id="ARBA00023027"/>
    </source>
</evidence>
<evidence type="ECO:0000256" key="4">
    <source>
        <dbReference type="ARBA" id="ARBA00021006"/>
    </source>
</evidence>
<keyword evidence="11 18" id="KW-0520">NAD</keyword>
<evidence type="ECO:0000256" key="15">
    <source>
        <dbReference type="ARBA" id="ARBA00024313"/>
    </source>
</evidence>
<comment type="catalytic activity">
    <reaction evidence="17 18">
        <text>a ubiquinone + NADH + 5 H(+)(in) = a ubiquinol + NAD(+) + 4 H(+)(out)</text>
        <dbReference type="Rhea" id="RHEA:29091"/>
        <dbReference type="Rhea" id="RHEA-COMP:9565"/>
        <dbReference type="Rhea" id="RHEA-COMP:9566"/>
        <dbReference type="ChEBI" id="CHEBI:15378"/>
        <dbReference type="ChEBI" id="CHEBI:16389"/>
        <dbReference type="ChEBI" id="CHEBI:17976"/>
        <dbReference type="ChEBI" id="CHEBI:57540"/>
        <dbReference type="ChEBI" id="CHEBI:57945"/>
        <dbReference type="EC" id="7.1.1.2"/>
    </reaction>
</comment>
<dbReference type="GO" id="GO:0031966">
    <property type="term" value="C:mitochondrial membrane"/>
    <property type="evidence" value="ECO:0007669"/>
    <property type="project" value="UniProtKB-SubCell"/>
</dbReference>
<feature type="transmembrane region" description="Helical" evidence="18">
    <location>
        <begin position="54"/>
        <end position="73"/>
    </location>
</feature>
<keyword evidence="12 18" id="KW-0830">Ubiquinone</keyword>
<comment type="similarity">
    <text evidence="2 18">Belongs to the complex I subunit 4 family.</text>
</comment>
<feature type="transmembrane region" description="Helical" evidence="18">
    <location>
        <begin position="351"/>
        <end position="369"/>
    </location>
</feature>
<dbReference type="InterPro" id="IPR001750">
    <property type="entry name" value="ND/Mrp_TM"/>
</dbReference>
<keyword evidence="6 18" id="KW-0679">Respiratory chain</keyword>